<dbReference type="STRING" id="8355.A0A1L8HVB0"/>
<feature type="region of interest" description="Disordered" evidence="9">
    <location>
        <begin position="48"/>
        <end position="87"/>
    </location>
</feature>
<dbReference type="GeneID" id="108711198"/>
<reference evidence="13" key="1">
    <citation type="submission" date="2025-08" db="UniProtKB">
        <authorList>
            <consortium name="RefSeq"/>
        </authorList>
    </citation>
    <scope>IDENTIFICATION</scope>
    <source>
        <strain evidence="13">J_2021</strain>
        <tissue evidence="13">Erythrocytes</tissue>
    </source>
</reference>
<dbReference type="AlphaFoldDB" id="A0A1L8HVB0"/>
<evidence type="ECO:0000313" key="12">
    <source>
        <dbReference type="Proteomes" id="UP000186698"/>
    </source>
</evidence>
<dbReference type="FunFam" id="2.60.40.10:FF:000552">
    <property type="entry name" value="Related to glucoamylase"/>
    <property type="match status" value="1"/>
</dbReference>
<dbReference type="Gene3D" id="2.60.40.10">
    <property type="entry name" value="Immunoglobulins"/>
    <property type="match status" value="1"/>
</dbReference>
<organism evidence="12 13">
    <name type="scientific">Xenopus laevis</name>
    <name type="common">African clawed frog</name>
    <dbReference type="NCBI Taxonomy" id="8355"/>
    <lineage>
        <taxon>Eukaryota</taxon>
        <taxon>Metazoa</taxon>
        <taxon>Chordata</taxon>
        <taxon>Craniata</taxon>
        <taxon>Vertebrata</taxon>
        <taxon>Euteleostomi</taxon>
        <taxon>Amphibia</taxon>
        <taxon>Batrachia</taxon>
        <taxon>Anura</taxon>
        <taxon>Pipoidea</taxon>
        <taxon>Pipidae</taxon>
        <taxon>Xenopodinae</taxon>
        <taxon>Xenopus</taxon>
        <taxon>Xenopus</taxon>
    </lineage>
</organism>
<evidence type="ECO:0000256" key="2">
    <source>
        <dbReference type="ARBA" id="ARBA00024012"/>
    </source>
</evidence>
<dbReference type="GO" id="GO:0034045">
    <property type="term" value="C:phagophore assembly site membrane"/>
    <property type="evidence" value="ECO:0007669"/>
    <property type="project" value="UniProtKB-SubCell"/>
</dbReference>
<feature type="compositionally biased region" description="Basic and acidic residues" evidence="9">
    <location>
        <begin position="48"/>
        <end position="59"/>
    </location>
</feature>
<accession>A0A1L8HVB0</accession>
<dbReference type="GO" id="GO:0030315">
    <property type="term" value="C:T-tubule"/>
    <property type="evidence" value="ECO:0007669"/>
    <property type="project" value="UniProtKB-SubCell"/>
</dbReference>
<dbReference type="KEGG" id="xla:108711198"/>
<evidence type="ECO:0000256" key="1">
    <source>
        <dbReference type="ARBA" id="ARBA00004643"/>
    </source>
</evidence>
<keyword evidence="12" id="KW-1185">Reference proteome</keyword>
<gene>
    <name evidence="13" type="primary">LOC108711198</name>
</gene>
<keyword evidence="10" id="KW-1133">Transmembrane helix</keyword>
<comment type="function">
    <text evidence="3">Acts as a cargo receptor for glycogen. Delivers its cargo to an autophagic pathway called glycophagy, resulting in the transport of glycogen to lysosomes.</text>
</comment>
<evidence type="ECO:0000256" key="7">
    <source>
        <dbReference type="ARBA" id="ARBA00075794"/>
    </source>
</evidence>
<evidence type="ECO:0000256" key="5">
    <source>
        <dbReference type="ARBA" id="ARBA00062412"/>
    </source>
</evidence>
<dbReference type="GO" id="GO:2001070">
    <property type="term" value="F:starch binding"/>
    <property type="evidence" value="ECO:0007669"/>
    <property type="project" value="InterPro"/>
</dbReference>
<dbReference type="InterPro" id="IPR013784">
    <property type="entry name" value="Carb-bd-like_fold"/>
</dbReference>
<evidence type="ECO:0000256" key="4">
    <source>
        <dbReference type="ARBA" id="ARBA00060405"/>
    </source>
</evidence>
<evidence type="ECO:0000256" key="8">
    <source>
        <dbReference type="ARBA" id="ARBA00076001"/>
    </source>
</evidence>
<keyword evidence="10" id="KW-0812">Transmembrane</keyword>
<dbReference type="GO" id="GO:0061723">
    <property type="term" value="P:glycophagy"/>
    <property type="evidence" value="ECO:0007669"/>
    <property type="project" value="UniProtKB-ARBA"/>
</dbReference>
<feature type="transmembrane region" description="Helical" evidence="10">
    <location>
        <begin position="25"/>
        <end position="43"/>
    </location>
</feature>
<protein>
    <recommendedName>
        <fullName evidence="6">Starch-binding domain-containing protein 1</fullName>
    </recommendedName>
    <alternativeName>
        <fullName evidence="7">Genethonin-1</fullName>
    </alternativeName>
    <alternativeName>
        <fullName evidence="8">Glycophagy cargo receptor stbd1</fullName>
    </alternativeName>
</protein>
<evidence type="ECO:0000256" key="6">
    <source>
        <dbReference type="ARBA" id="ARBA00073038"/>
    </source>
</evidence>
<evidence type="ECO:0000256" key="3">
    <source>
        <dbReference type="ARBA" id="ARBA00053886"/>
    </source>
</evidence>
<evidence type="ECO:0000259" key="11">
    <source>
        <dbReference type="PROSITE" id="PS51166"/>
    </source>
</evidence>
<proteinExistence type="predicted"/>
<comment type="subcellular location">
    <subcellularLocation>
        <location evidence="2">Cell membrane</location>
        <location evidence="2">Sarcolemma</location>
        <location evidence="2">T-tubule</location>
    </subcellularLocation>
    <subcellularLocation>
        <location evidence="1">Endoplasmic reticulum membrane</location>
        <topology evidence="1">Single-pass type III membrane protein</topology>
    </subcellularLocation>
    <subcellularLocation>
        <location evidence="4">Preautophagosomal structure membrane</location>
        <topology evidence="4">Single-pass type III membrane protein</topology>
    </subcellularLocation>
</comment>
<sequence>MVQAAKPQSPVGGKQGAMTEVSSNVWVALVLGVFSAIFAWIWFRGTNEQERSEPQKESEQVGVGESAPRQEPSASQQEDGGVAQGKMSARIPVGAQVQPVVSAHVPRHVLEQESQRVPDHDAAQNKKPKSKVILEPIVKAKESLNPCQTETPQVLCKTENGALSIQKEFDLGKKDYPEPSVAEDELIVPQECVYSMPGMPCEDQVVECKLSPNVKTTGAITECQEQEDAFLPHSSGGGNYEAILLPQSRTEAEHMDLPVPNLIGEKCEPVHSPEKIELVRATISDAKLPDTDNTKLKRVAAVQPMSHNIKVDFKVHYITHSDTQWVAVIGNHENLGGWETLVPLKSGKDGFWSHSVILPADTSVEWKFVMVENGKIKRWEECCNRSLTTGHDDVEAHELWGYL</sequence>
<dbReference type="Pfam" id="PF00686">
    <property type="entry name" value="CBM_20"/>
    <property type="match status" value="1"/>
</dbReference>
<evidence type="ECO:0000313" key="13">
    <source>
        <dbReference type="RefSeq" id="XP_018108176.1"/>
    </source>
</evidence>
<dbReference type="Proteomes" id="UP000186698">
    <property type="component" value="Chromosome 1L"/>
</dbReference>
<dbReference type="SUPFAM" id="SSF49452">
    <property type="entry name" value="Starch-binding domain-like"/>
    <property type="match status" value="1"/>
</dbReference>
<dbReference type="PANTHER" id="PTHR15048">
    <property type="entry name" value="STARCH-BINDING DOMAIN-CONTAINING PROTEIN 1"/>
    <property type="match status" value="1"/>
</dbReference>
<feature type="domain" description="CBM20" evidence="11">
    <location>
        <begin position="303"/>
        <end position="402"/>
    </location>
</feature>
<dbReference type="PANTHER" id="PTHR15048:SF0">
    <property type="entry name" value="STARCH-BINDING DOMAIN-CONTAINING PROTEIN 1"/>
    <property type="match status" value="1"/>
</dbReference>
<keyword evidence="10" id="KW-0472">Membrane</keyword>
<evidence type="ECO:0000256" key="10">
    <source>
        <dbReference type="SAM" id="Phobius"/>
    </source>
</evidence>
<dbReference type="InterPro" id="IPR002044">
    <property type="entry name" value="CBM20"/>
</dbReference>
<dbReference type="GO" id="GO:0005789">
    <property type="term" value="C:endoplasmic reticulum membrane"/>
    <property type="evidence" value="ECO:0007669"/>
    <property type="project" value="UniProtKB-SubCell"/>
</dbReference>
<dbReference type="GO" id="GO:0016020">
    <property type="term" value="C:membrane"/>
    <property type="evidence" value="ECO:0000318"/>
    <property type="project" value="GO_Central"/>
</dbReference>
<dbReference type="RefSeq" id="XP_018108176.1">
    <property type="nucleotide sequence ID" value="XM_018252687.2"/>
</dbReference>
<dbReference type="Bgee" id="108711198">
    <property type="expression patterns" value="Expressed in blastula and 19 other cell types or tissues"/>
</dbReference>
<dbReference type="SMART" id="SM01065">
    <property type="entry name" value="CBM_2"/>
    <property type="match status" value="1"/>
</dbReference>
<dbReference type="OMA" id="IFAWIWF"/>
<evidence type="ECO:0000256" key="9">
    <source>
        <dbReference type="SAM" id="MobiDB-lite"/>
    </source>
</evidence>
<name>A0A1L8HVB0_XENLA</name>
<dbReference type="OrthoDB" id="6123450at2759"/>
<comment type="subunit">
    <text evidence="5">Interacts with the ATG8 family proteins GABARAP and GABARAPL1. Interacts with several glycogen-associated proteins, such as GYS2 (liver glycogen synthase), GDE (glycogen debranching enzyme), GBE1 (glycogen branching enzyme 1) and EPM2A (Laforin).</text>
</comment>
<dbReference type="PROSITE" id="PS51166">
    <property type="entry name" value="CBM20"/>
    <property type="match status" value="1"/>
</dbReference>
<dbReference type="InterPro" id="IPR013783">
    <property type="entry name" value="Ig-like_fold"/>
</dbReference>
<dbReference type="PaxDb" id="8355-A0A1L8HVB0"/>